<evidence type="ECO:0000259" key="4">
    <source>
        <dbReference type="Pfam" id="PF01047"/>
    </source>
</evidence>
<dbReference type="GO" id="GO:0003700">
    <property type="term" value="F:DNA-binding transcription factor activity"/>
    <property type="evidence" value="ECO:0007669"/>
    <property type="project" value="InterPro"/>
</dbReference>
<keyword evidence="2" id="KW-0238">DNA-binding</keyword>
<evidence type="ECO:0000313" key="5">
    <source>
        <dbReference type="EMBL" id="RZS45006.1"/>
    </source>
</evidence>
<keyword evidence="6" id="KW-1185">Reference proteome</keyword>
<proteinExistence type="predicted"/>
<protein>
    <submittedName>
        <fullName evidence="5">MarR family protein</fullName>
    </submittedName>
</protein>
<accession>A0A4Q7L6V3</accession>
<dbReference type="PANTHER" id="PTHR38465">
    <property type="entry name" value="HTH-TYPE TRANSCRIPTIONAL REGULATOR MJ1563-RELATED"/>
    <property type="match status" value="1"/>
</dbReference>
<keyword evidence="1" id="KW-0805">Transcription regulation</keyword>
<dbReference type="InterPro" id="IPR036390">
    <property type="entry name" value="WH_DNA-bd_sf"/>
</dbReference>
<dbReference type="OrthoDB" id="67158at2"/>
<evidence type="ECO:0000313" key="6">
    <source>
        <dbReference type="Proteomes" id="UP000294257"/>
    </source>
</evidence>
<evidence type="ECO:0000256" key="3">
    <source>
        <dbReference type="ARBA" id="ARBA00023163"/>
    </source>
</evidence>
<dbReference type="InterPro" id="IPR036388">
    <property type="entry name" value="WH-like_DNA-bd_sf"/>
</dbReference>
<dbReference type="Gene3D" id="1.10.10.10">
    <property type="entry name" value="Winged helix-like DNA-binding domain superfamily/Winged helix DNA-binding domain"/>
    <property type="match status" value="1"/>
</dbReference>
<dbReference type="SUPFAM" id="SSF46785">
    <property type="entry name" value="Winged helix' DNA-binding domain"/>
    <property type="match status" value="1"/>
</dbReference>
<sequence length="172" mass="19218">MSSQPASSQSDAPDRDEEAVRQFIERFALVLTNAGMQRMGARVFVGIMASESGELTASELAGLLQVSPAAISGSVKYLEHIGLIERARKPGERRDHFKLLDDGWFEVYGRRNTIWDNMVNALDDGLGAVGTNTEAQARLAETQDFFRFAAKEFDSLLERWRAHRDEVRRADG</sequence>
<dbReference type="InterPro" id="IPR011991">
    <property type="entry name" value="ArsR-like_HTH"/>
</dbReference>
<dbReference type="PANTHER" id="PTHR38465:SF2">
    <property type="entry name" value="HTH-TYPE TRANSCRIPTIONAL REGULATOR MMPR5"/>
    <property type="match status" value="1"/>
</dbReference>
<gene>
    <name evidence="5" type="ORF">EV193_101890</name>
</gene>
<dbReference type="Pfam" id="PF01047">
    <property type="entry name" value="MarR"/>
    <property type="match status" value="1"/>
</dbReference>
<evidence type="ECO:0000256" key="1">
    <source>
        <dbReference type="ARBA" id="ARBA00023015"/>
    </source>
</evidence>
<dbReference type="Gene3D" id="1.10.287.160">
    <property type="entry name" value="HR1 repeat"/>
    <property type="match status" value="1"/>
</dbReference>
<organism evidence="5 6">
    <name type="scientific">Herbihabitans rhizosphaerae</name>
    <dbReference type="NCBI Taxonomy" id="1872711"/>
    <lineage>
        <taxon>Bacteria</taxon>
        <taxon>Bacillati</taxon>
        <taxon>Actinomycetota</taxon>
        <taxon>Actinomycetes</taxon>
        <taxon>Pseudonocardiales</taxon>
        <taxon>Pseudonocardiaceae</taxon>
        <taxon>Herbihabitans</taxon>
    </lineage>
</organism>
<dbReference type="AlphaFoldDB" id="A0A4Q7L6V3"/>
<name>A0A4Q7L6V3_9PSEU</name>
<dbReference type="GO" id="GO:0003677">
    <property type="term" value="F:DNA binding"/>
    <property type="evidence" value="ECO:0007669"/>
    <property type="project" value="UniProtKB-KW"/>
</dbReference>
<dbReference type="InterPro" id="IPR000835">
    <property type="entry name" value="HTH_MarR-typ"/>
</dbReference>
<dbReference type="InterPro" id="IPR052362">
    <property type="entry name" value="HTH-GbsR_regulator"/>
</dbReference>
<feature type="domain" description="HTH marR-type" evidence="4">
    <location>
        <begin position="50"/>
        <end position="94"/>
    </location>
</feature>
<dbReference type="CDD" id="cd00090">
    <property type="entry name" value="HTH_ARSR"/>
    <property type="match status" value="1"/>
</dbReference>
<reference evidence="5 6" key="1">
    <citation type="submission" date="2019-02" db="EMBL/GenBank/DDBJ databases">
        <title>Genomic Encyclopedia of Type Strains, Phase IV (KMG-IV): sequencing the most valuable type-strain genomes for metagenomic binning, comparative biology and taxonomic classification.</title>
        <authorList>
            <person name="Goeker M."/>
        </authorList>
    </citation>
    <scope>NUCLEOTIDE SEQUENCE [LARGE SCALE GENOMIC DNA]</scope>
    <source>
        <strain evidence="5 6">DSM 101727</strain>
    </source>
</reference>
<dbReference type="RefSeq" id="WP_130342609.1">
    <property type="nucleotide sequence ID" value="NZ_SGWQ01000001.1"/>
</dbReference>
<evidence type="ECO:0000256" key="2">
    <source>
        <dbReference type="ARBA" id="ARBA00023125"/>
    </source>
</evidence>
<dbReference type="Proteomes" id="UP000294257">
    <property type="component" value="Unassembled WGS sequence"/>
</dbReference>
<comment type="caution">
    <text evidence="5">The sequence shown here is derived from an EMBL/GenBank/DDBJ whole genome shotgun (WGS) entry which is preliminary data.</text>
</comment>
<keyword evidence="3" id="KW-0804">Transcription</keyword>
<dbReference type="EMBL" id="SGWQ01000001">
    <property type="protein sequence ID" value="RZS45006.1"/>
    <property type="molecule type" value="Genomic_DNA"/>
</dbReference>